<feature type="region of interest" description="Disordered" evidence="1">
    <location>
        <begin position="33"/>
        <end position="61"/>
    </location>
</feature>
<keyword evidence="3" id="KW-1185">Reference proteome</keyword>
<proteinExistence type="predicted"/>
<dbReference type="AlphaFoldDB" id="A0A9X9MH63"/>
<gene>
    <name evidence="2" type="ORF">BGT96224V316_LOCUS4241</name>
</gene>
<dbReference type="Proteomes" id="UP000324639">
    <property type="component" value="Chromosome Bgt_-06"/>
</dbReference>
<evidence type="ECO:0000256" key="1">
    <source>
        <dbReference type="SAM" id="MobiDB-lite"/>
    </source>
</evidence>
<accession>A0A9X9MH63</accession>
<name>A0A9X9MH63_BLUGR</name>
<organism evidence="2 3">
    <name type="scientific">Blumeria graminis f. sp. tritici</name>
    <dbReference type="NCBI Taxonomy" id="62690"/>
    <lineage>
        <taxon>Eukaryota</taxon>
        <taxon>Fungi</taxon>
        <taxon>Dikarya</taxon>
        <taxon>Ascomycota</taxon>
        <taxon>Pezizomycotina</taxon>
        <taxon>Leotiomycetes</taxon>
        <taxon>Erysiphales</taxon>
        <taxon>Erysiphaceae</taxon>
        <taxon>Blumeria</taxon>
    </lineage>
</organism>
<dbReference type="EMBL" id="LR026989">
    <property type="protein sequence ID" value="VDB87989.1"/>
    <property type="molecule type" value="Genomic_DNA"/>
</dbReference>
<evidence type="ECO:0000313" key="3">
    <source>
        <dbReference type="Proteomes" id="UP000324639"/>
    </source>
</evidence>
<evidence type="ECO:0000313" key="2">
    <source>
        <dbReference type="EMBL" id="VDB87989.1"/>
    </source>
</evidence>
<sequence>MPGSRCRLLSPYLRGGITSHQRTEDLQELNERARAKALHSKRQQEDMSLQSGCRGLDRNKH</sequence>
<reference evidence="2 3" key="1">
    <citation type="submission" date="2018-08" db="EMBL/GenBank/DDBJ databases">
        <authorList>
            <person name="Muller C M."/>
        </authorList>
    </citation>
    <scope>NUCLEOTIDE SEQUENCE [LARGE SCALE GENOMIC DNA]</scope>
</reference>
<protein>
    <submittedName>
        <fullName evidence="2">Bgt-51969</fullName>
    </submittedName>
</protein>